<keyword evidence="4" id="KW-0378">Hydrolase</keyword>
<feature type="domain" description="Phosphodiester glycosidase" evidence="3">
    <location>
        <begin position="301"/>
        <end position="471"/>
    </location>
</feature>
<keyword evidence="5" id="KW-1185">Reference proteome</keyword>
<gene>
    <name evidence="4" type="ORF">EAV92_13955</name>
</gene>
<dbReference type="EMBL" id="CP033433">
    <property type="protein sequence ID" value="AYQ73584.1"/>
    <property type="molecule type" value="Genomic_DNA"/>
</dbReference>
<feature type="signal peptide" evidence="2">
    <location>
        <begin position="1"/>
        <end position="25"/>
    </location>
</feature>
<dbReference type="InterPro" id="IPR018711">
    <property type="entry name" value="NAGPA"/>
</dbReference>
<reference evidence="4 5" key="1">
    <citation type="submission" date="2018-10" db="EMBL/GenBank/DDBJ databases">
        <title>Genome Sequence of Cohnella sp.</title>
        <authorList>
            <person name="Srinivasan S."/>
            <person name="Kim M.K."/>
        </authorList>
    </citation>
    <scope>NUCLEOTIDE SEQUENCE [LARGE SCALE GENOMIC DNA]</scope>
    <source>
        <strain evidence="4 5">18JY8-7</strain>
    </source>
</reference>
<name>A0A3G3JZC4_9BACL</name>
<evidence type="ECO:0000256" key="2">
    <source>
        <dbReference type="SAM" id="SignalP"/>
    </source>
</evidence>
<dbReference type="PANTHER" id="PTHR40446:SF2">
    <property type="entry name" value="N-ACETYLGLUCOSAMINE-1-PHOSPHODIESTER ALPHA-N-ACETYLGLUCOSAMINIDASE"/>
    <property type="match status" value="1"/>
</dbReference>
<evidence type="ECO:0000259" key="3">
    <source>
        <dbReference type="Pfam" id="PF09992"/>
    </source>
</evidence>
<evidence type="ECO:0000313" key="4">
    <source>
        <dbReference type="EMBL" id="AYQ73584.1"/>
    </source>
</evidence>
<dbReference type="Proteomes" id="UP000269097">
    <property type="component" value="Chromosome"/>
</dbReference>
<sequence>MFNSYSSKFVRAAAGLTLAASLVWATSSPTVIGAEPVPPQEAEAATPSPSPAPESPVPAVCAESALTVELGSRLDIPGKYGMDRSAFTYAMKPAKMARVTDRGLVIPLAAGGSVLSVGTAEPSTGSLTPLCDISVTVRAADIPKTPLTPKVETRKIKSGSKTFSVQVVTLPKGMPADVALAGGKVGGVEDLKDMALRSHADAAVNGTFFEAYGGIPEPWDTIIHDGQIAHLSNKGTTIGFTADGIAKMDSLRIKIEGSIGGSDKWPNNWYAYFFNRTPSKESNAATLFTPKRGSKIGFAYGTSIVVKAGIIEKIAANENVAIPQDGFVLVLTGTETKQAERFQVGKTAAYRVRYMNAEGQPMDWGDVVTAVGAGPRVLKDGKVAVDAKKEGFTQEKIISLAAARSGIGIRKDGSVVVVTVGKATVRELGDILKAVGAVQGMNLDGGASSGLFAKGKMLTKPGRLISNSLVFGANLRFAP</sequence>
<evidence type="ECO:0000313" key="5">
    <source>
        <dbReference type="Proteomes" id="UP000269097"/>
    </source>
</evidence>
<protein>
    <submittedName>
        <fullName evidence="4">Phosphodiester glycosidase family protein</fullName>
    </submittedName>
</protein>
<keyword evidence="4" id="KW-0326">Glycosidase</keyword>
<proteinExistence type="predicted"/>
<evidence type="ECO:0000256" key="1">
    <source>
        <dbReference type="SAM" id="MobiDB-lite"/>
    </source>
</evidence>
<accession>A0A3G3JZC4</accession>
<feature type="chain" id="PRO_5038882026" evidence="2">
    <location>
        <begin position="26"/>
        <end position="479"/>
    </location>
</feature>
<dbReference type="Pfam" id="PF09992">
    <property type="entry name" value="NAGPA"/>
    <property type="match status" value="1"/>
</dbReference>
<feature type="region of interest" description="Disordered" evidence="1">
    <location>
        <begin position="34"/>
        <end position="57"/>
    </location>
</feature>
<dbReference type="RefSeq" id="WP_123041668.1">
    <property type="nucleotide sequence ID" value="NZ_CP033433.1"/>
</dbReference>
<organism evidence="4 5">
    <name type="scientific">Cohnella candidum</name>
    <dbReference type="NCBI Taxonomy" id="2674991"/>
    <lineage>
        <taxon>Bacteria</taxon>
        <taxon>Bacillati</taxon>
        <taxon>Bacillota</taxon>
        <taxon>Bacilli</taxon>
        <taxon>Bacillales</taxon>
        <taxon>Paenibacillaceae</taxon>
        <taxon>Cohnella</taxon>
    </lineage>
</organism>
<dbReference type="GO" id="GO:0016798">
    <property type="term" value="F:hydrolase activity, acting on glycosyl bonds"/>
    <property type="evidence" value="ECO:0007669"/>
    <property type="project" value="UniProtKB-KW"/>
</dbReference>
<dbReference type="PANTHER" id="PTHR40446">
    <property type="entry name" value="N-ACETYLGLUCOSAMINE-1-PHOSPHODIESTER ALPHA-N-ACETYLGLUCOSAMINIDASE"/>
    <property type="match status" value="1"/>
</dbReference>
<keyword evidence="2" id="KW-0732">Signal</keyword>
<dbReference type="AlphaFoldDB" id="A0A3G3JZC4"/>
<dbReference type="KEGG" id="coh:EAV92_13955"/>